<dbReference type="InterPro" id="IPR000073">
    <property type="entry name" value="AB_hydrolase_1"/>
</dbReference>
<dbReference type="GO" id="GO:0016787">
    <property type="term" value="F:hydrolase activity"/>
    <property type="evidence" value="ECO:0007669"/>
    <property type="project" value="UniProtKB-KW"/>
</dbReference>
<keyword evidence="4" id="KW-0378">Hydrolase</keyword>
<keyword evidence="2" id="KW-0443">Lipid metabolism</keyword>
<dbReference type="AlphaFoldDB" id="A0A7X8SGW4"/>
<proteinExistence type="predicted"/>
<keyword evidence="1" id="KW-0442">Lipid degradation</keyword>
<comment type="caution">
    <text evidence="4">The sequence shown here is derived from an EMBL/GenBank/DDBJ whole genome shotgun (WGS) entry which is preliminary data.</text>
</comment>
<reference evidence="4 5" key="1">
    <citation type="submission" date="2020-04" db="EMBL/GenBank/DDBJ databases">
        <title>Flammeovirga sp. SR4, a novel species isolated from seawater.</title>
        <authorList>
            <person name="Wang X."/>
        </authorList>
    </citation>
    <scope>NUCLEOTIDE SEQUENCE [LARGE SCALE GENOMIC DNA]</scope>
    <source>
        <strain evidence="4 5">SR4</strain>
    </source>
</reference>
<protein>
    <submittedName>
        <fullName evidence="4">Alpha/beta hydrolase</fullName>
    </submittedName>
</protein>
<dbReference type="Gene3D" id="3.40.50.1820">
    <property type="entry name" value="alpha/beta hydrolase"/>
    <property type="match status" value="1"/>
</dbReference>
<keyword evidence="5" id="KW-1185">Reference proteome</keyword>
<dbReference type="RefSeq" id="WP_168880707.1">
    <property type="nucleotide sequence ID" value="NZ_JABAIL010000001.1"/>
</dbReference>
<dbReference type="InterPro" id="IPR029058">
    <property type="entry name" value="AB_hydrolase_fold"/>
</dbReference>
<feature type="domain" description="AB hydrolase-1" evidence="3">
    <location>
        <begin position="36"/>
        <end position="168"/>
    </location>
</feature>
<dbReference type="EMBL" id="JABAIL010000001">
    <property type="protein sequence ID" value="NLR90026.1"/>
    <property type="molecule type" value="Genomic_DNA"/>
</dbReference>
<evidence type="ECO:0000256" key="2">
    <source>
        <dbReference type="ARBA" id="ARBA00023098"/>
    </source>
</evidence>
<organism evidence="4 5">
    <name type="scientific">Flammeovirga agarivorans</name>
    <dbReference type="NCBI Taxonomy" id="2726742"/>
    <lineage>
        <taxon>Bacteria</taxon>
        <taxon>Pseudomonadati</taxon>
        <taxon>Bacteroidota</taxon>
        <taxon>Cytophagia</taxon>
        <taxon>Cytophagales</taxon>
        <taxon>Flammeovirgaceae</taxon>
        <taxon>Flammeovirga</taxon>
    </lineage>
</organism>
<sequence length="308" mass="35543">MTSPQIDNITKDELYVSVGSDQLYVKRYRHQNAQEAILMIHGSVESGRIFYSNSDKGIAPYLAQKGFDVFVADFRGRGKSTPPVSSKSKNRQIDAIEEEIPALLNRINQEYDAKVNIHIVAHSWGGVWMLAHLARHPELTIKSMVYLAVKRSISIKSFKKFFEVDLVWKWLSGLITNIVGYFPAKEMKIGDENESKGVYQDCKSWVYSLDKWVDPTDGFDYLKAFEKRSDLPPTLYLTGKKEYYLGHQQDVKRLMKEVNNTKDQFIYLSKDNGYALDYNHINICTAKEAIEDHFPIIDLWLKQQKLAQ</sequence>
<accession>A0A7X8SGW4</accession>
<dbReference type="GO" id="GO:0016042">
    <property type="term" value="P:lipid catabolic process"/>
    <property type="evidence" value="ECO:0007669"/>
    <property type="project" value="UniProtKB-KW"/>
</dbReference>
<dbReference type="PANTHER" id="PTHR11005">
    <property type="entry name" value="LYSOSOMAL ACID LIPASE-RELATED"/>
    <property type="match status" value="1"/>
</dbReference>
<dbReference type="Proteomes" id="UP000585050">
    <property type="component" value="Unassembled WGS sequence"/>
</dbReference>
<evidence type="ECO:0000313" key="5">
    <source>
        <dbReference type="Proteomes" id="UP000585050"/>
    </source>
</evidence>
<gene>
    <name evidence="4" type="ORF">HGP29_02355</name>
</gene>
<name>A0A7X8SGW4_9BACT</name>
<dbReference type="SUPFAM" id="SSF53474">
    <property type="entry name" value="alpha/beta-Hydrolases"/>
    <property type="match status" value="1"/>
</dbReference>
<evidence type="ECO:0000259" key="3">
    <source>
        <dbReference type="Pfam" id="PF00561"/>
    </source>
</evidence>
<dbReference type="Pfam" id="PF00561">
    <property type="entry name" value="Abhydrolase_1"/>
    <property type="match status" value="1"/>
</dbReference>
<evidence type="ECO:0000256" key="1">
    <source>
        <dbReference type="ARBA" id="ARBA00022963"/>
    </source>
</evidence>
<evidence type="ECO:0000313" key="4">
    <source>
        <dbReference type="EMBL" id="NLR90026.1"/>
    </source>
</evidence>